<organism evidence="1 2">
    <name type="scientific">Protomyces lactucae-debilis</name>
    <dbReference type="NCBI Taxonomy" id="2754530"/>
    <lineage>
        <taxon>Eukaryota</taxon>
        <taxon>Fungi</taxon>
        <taxon>Dikarya</taxon>
        <taxon>Ascomycota</taxon>
        <taxon>Taphrinomycotina</taxon>
        <taxon>Taphrinomycetes</taxon>
        <taxon>Taphrinales</taxon>
        <taxon>Protomycetaceae</taxon>
        <taxon>Protomyces</taxon>
    </lineage>
</organism>
<dbReference type="AlphaFoldDB" id="A0A1Y2FSK9"/>
<dbReference type="GeneID" id="63785175"/>
<gene>
    <name evidence="1" type="ORF">BCR37DRAFT_376335</name>
</gene>
<dbReference type="EMBL" id="MCFI01000002">
    <property type="protein sequence ID" value="ORY86992.1"/>
    <property type="molecule type" value="Genomic_DNA"/>
</dbReference>
<evidence type="ECO:0000313" key="2">
    <source>
        <dbReference type="Proteomes" id="UP000193685"/>
    </source>
</evidence>
<name>A0A1Y2FSK9_PROLT</name>
<comment type="caution">
    <text evidence="1">The sequence shown here is derived from an EMBL/GenBank/DDBJ whole genome shotgun (WGS) entry which is preliminary data.</text>
</comment>
<accession>A0A1Y2FSK9</accession>
<proteinExistence type="predicted"/>
<reference evidence="1 2" key="1">
    <citation type="submission" date="2016-07" db="EMBL/GenBank/DDBJ databases">
        <title>Pervasive Adenine N6-methylation of Active Genes in Fungi.</title>
        <authorList>
            <consortium name="DOE Joint Genome Institute"/>
            <person name="Mondo S.J."/>
            <person name="Dannebaum R.O."/>
            <person name="Kuo R.C."/>
            <person name="Labutti K."/>
            <person name="Haridas S."/>
            <person name="Kuo A."/>
            <person name="Salamov A."/>
            <person name="Ahrendt S.R."/>
            <person name="Lipzen A."/>
            <person name="Sullivan W."/>
            <person name="Andreopoulos W.B."/>
            <person name="Clum A."/>
            <person name="Lindquist E."/>
            <person name="Daum C."/>
            <person name="Ramamoorthy G.K."/>
            <person name="Gryganskyi A."/>
            <person name="Culley D."/>
            <person name="Magnuson J.K."/>
            <person name="James T.Y."/>
            <person name="O'Malley M.A."/>
            <person name="Stajich J.E."/>
            <person name="Spatafora J.W."/>
            <person name="Visel A."/>
            <person name="Grigoriev I.V."/>
        </authorList>
    </citation>
    <scope>NUCLEOTIDE SEQUENCE [LARGE SCALE GENOMIC DNA]</scope>
    <source>
        <strain evidence="1 2">12-1054</strain>
    </source>
</reference>
<keyword evidence="2" id="KW-1185">Reference proteome</keyword>
<dbReference type="Proteomes" id="UP000193685">
    <property type="component" value="Unassembled WGS sequence"/>
</dbReference>
<sequence length="83" mass="9167">MVAKVIMMHMVDGNLRHGAAQTAQSGQHLPCCHSEMKEAPLGAGYILCVQASQVTSAVGIRTQESRIVIDRLERRLMSLSYFH</sequence>
<protein>
    <submittedName>
        <fullName evidence="1">Uncharacterized protein</fullName>
    </submittedName>
</protein>
<evidence type="ECO:0000313" key="1">
    <source>
        <dbReference type="EMBL" id="ORY86992.1"/>
    </source>
</evidence>
<dbReference type="RefSeq" id="XP_040727848.1">
    <property type="nucleotide sequence ID" value="XM_040868576.1"/>
</dbReference>